<protein>
    <recommendedName>
        <fullName evidence="4">N-acetyltransferase domain-containing protein</fullName>
    </recommendedName>
</protein>
<reference evidence="2" key="1">
    <citation type="submission" date="2021-05" db="EMBL/GenBank/DDBJ databases">
        <title>The genome of the haptophyte Pavlova lutheri (Diacronema luteri, Pavlovales) - a model for lipid biosynthesis in eukaryotic algae.</title>
        <authorList>
            <person name="Hulatt C.J."/>
            <person name="Posewitz M.C."/>
        </authorList>
    </citation>
    <scope>NUCLEOTIDE SEQUENCE</scope>
    <source>
        <strain evidence="2">NIVA-4/92</strain>
    </source>
</reference>
<dbReference type="AlphaFoldDB" id="A0A8J5XV83"/>
<dbReference type="Proteomes" id="UP000751190">
    <property type="component" value="Unassembled WGS sequence"/>
</dbReference>
<evidence type="ECO:0008006" key="4">
    <source>
        <dbReference type="Google" id="ProtNLM"/>
    </source>
</evidence>
<evidence type="ECO:0000313" key="2">
    <source>
        <dbReference type="EMBL" id="KAG8469212.1"/>
    </source>
</evidence>
<name>A0A8J5XV83_DIALT</name>
<evidence type="ECO:0000313" key="3">
    <source>
        <dbReference type="Proteomes" id="UP000751190"/>
    </source>
</evidence>
<evidence type="ECO:0000256" key="1">
    <source>
        <dbReference type="SAM" id="SignalP"/>
    </source>
</evidence>
<keyword evidence="3" id="KW-1185">Reference proteome</keyword>
<feature type="chain" id="PRO_5035203583" description="N-acetyltransferase domain-containing protein" evidence="1">
    <location>
        <begin position="22"/>
        <end position="240"/>
    </location>
</feature>
<gene>
    <name evidence="2" type="ORF">KFE25_007730</name>
</gene>
<sequence length="240" mass="26028">MACATITTLLIALAAVRPPQPSSVWRDWQTLPSSSRARVHSSPACLRGLAKTGRGHTSTWQLAQYDDDRLCVEVALAIDQNPLEPCCKLLFIDRAADAHDSRWAHRKRGYMLVACGESSSALRGMWLHESLRGKGLSKVLLAIWLRMCAQADITPQTQEINKPLLSLALVALGFVPRRQGIVVDVAGAPGAPPRKAHTRIDFVAPADTAALDRAVEKLLGGGLRLAASGADLRRALTFRE</sequence>
<comment type="caution">
    <text evidence="2">The sequence shown here is derived from an EMBL/GenBank/DDBJ whole genome shotgun (WGS) entry which is preliminary data.</text>
</comment>
<keyword evidence="1" id="KW-0732">Signal</keyword>
<dbReference type="EMBL" id="JAGTXO010000003">
    <property type="protein sequence ID" value="KAG8469212.1"/>
    <property type="molecule type" value="Genomic_DNA"/>
</dbReference>
<dbReference type="OrthoDB" id="10265703at2759"/>
<accession>A0A8J5XV83</accession>
<proteinExistence type="predicted"/>
<dbReference type="OMA" id="PLEPCCK"/>
<feature type="signal peptide" evidence="1">
    <location>
        <begin position="1"/>
        <end position="21"/>
    </location>
</feature>
<organism evidence="2 3">
    <name type="scientific">Diacronema lutheri</name>
    <name type="common">Unicellular marine alga</name>
    <name type="synonym">Monochrysis lutheri</name>
    <dbReference type="NCBI Taxonomy" id="2081491"/>
    <lineage>
        <taxon>Eukaryota</taxon>
        <taxon>Haptista</taxon>
        <taxon>Haptophyta</taxon>
        <taxon>Pavlovophyceae</taxon>
        <taxon>Pavlovales</taxon>
        <taxon>Pavlovaceae</taxon>
        <taxon>Diacronema</taxon>
    </lineage>
</organism>